<accession>A0ABQ5E481</accession>
<gene>
    <name evidence="3" type="ORF">Tco_0953924</name>
</gene>
<proteinExistence type="predicted"/>
<organism evidence="3 4">
    <name type="scientific">Tanacetum coccineum</name>
    <dbReference type="NCBI Taxonomy" id="301880"/>
    <lineage>
        <taxon>Eukaryota</taxon>
        <taxon>Viridiplantae</taxon>
        <taxon>Streptophyta</taxon>
        <taxon>Embryophyta</taxon>
        <taxon>Tracheophyta</taxon>
        <taxon>Spermatophyta</taxon>
        <taxon>Magnoliopsida</taxon>
        <taxon>eudicotyledons</taxon>
        <taxon>Gunneridae</taxon>
        <taxon>Pentapetalae</taxon>
        <taxon>asterids</taxon>
        <taxon>campanulids</taxon>
        <taxon>Asterales</taxon>
        <taxon>Asteraceae</taxon>
        <taxon>Asteroideae</taxon>
        <taxon>Anthemideae</taxon>
        <taxon>Anthemidinae</taxon>
        <taxon>Tanacetum</taxon>
    </lineage>
</organism>
<feature type="region of interest" description="Disordered" evidence="2">
    <location>
        <begin position="236"/>
        <end position="312"/>
    </location>
</feature>
<dbReference type="Proteomes" id="UP001151760">
    <property type="component" value="Unassembled WGS sequence"/>
</dbReference>
<feature type="compositionally biased region" description="Low complexity" evidence="2">
    <location>
        <begin position="268"/>
        <end position="278"/>
    </location>
</feature>
<feature type="compositionally biased region" description="Low complexity" evidence="2">
    <location>
        <begin position="286"/>
        <end position="297"/>
    </location>
</feature>
<comment type="caution">
    <text evidence="3">The sequence shown here is derived from an EMBL/GenBank/DDBJ whole genome shotgun (WGS) entry which is preliminary data.</text>
</comment>
<name>A0ABQ5E481_9ASTR</name>
<keyword evidence="1" id="KW-0175">Coiled coil</keyword>
<reference evidence="3" key="1">
    <citation type="journal article" date="2022" name="Int. J. Mol. Sci.">
        <title>Draft Genome of Tanacetum Coccineum: Genomic Comparison of Closely Related Tanacetum-Family Plants.</title>
        <authorList>
            <person name="Yamashiro T."/>
            <person name="Shiraishi A."/>
            <person name="Nakayama K."/>
            <person name="Satake H."/>
        </authorList>
    </citation>
    <scope>NUCLEOTIDE SEQUENCE</scope>
</reference>
<feature type="compositionally biased region" description="Basic residues" evidence="2">
    <location>
        <begin position="298"/>
        <end position="308"/>
    </location>
</feature>
<evidence type="ECO:0000313" key="4">
    <source>
        <dbReference type="Proteomes" id="UP001151760"/>
    </source>
</evidence>
<dbReference type="EMBL" id="BQNB010015881">
    <property type="protein sequence ID" value="GJT45209.1"/>
    <property type="molecule type" value="Genomic_DNA"/>
</dbReference>
<dbReference type="CDD" id="cd09272">
    <property type="entry name" value="RNase_HI_RT_Ty1"/>
    <property type="match status" value="1"/>
</dbReference>
<protein>
    <submittedName>
        <fullName evidence="3">Uncharacterized protein</fullName>
    </submittedName>
</protein>
<dbReference type="PANTHER" id="PTHR11439:SF483">
    <property type="entry name" value="PEPTIDE SYNTHASE GLIP-LIKE, PUTATIVE (AFU_ORTHOLOGUE AFUA_3G12920)-RELATED"/>
    <property type="match status" value="1"/>
</dbReference>
<evidence type="ECO:0000313" key="3">
    <source>
        <dbReference type="EMBL" id="GJT45209.1"/>
    </source>
</evidence>
<evidence type="ECO:0000256" key="2">
    <source>
        <dbReference type="SAM" id="MobiDB-lite"/>
    </source>
</evidence>
<feature type="coiled-coil region" evidence="1">
    <location>
        <begin position="169"/>
        <end position="196"/>
    </location>
</feature>
<feature type="region of interest" description="Disordered" evidence="2">
    <location>
        <begin position="403"/>
        <end position="426"/>
    </location>
</feature>
<evidence type="ECO:0000256" key="1">
    <source>
        <dbReference type="SAM" id="Coils"/>
    </source>
</evidence>
<reference evidence="3" key="2">
    <citation type="submission" date="2022-01" db="EMBL/GenBank/DDBJ databases">
        <authorList>
            <person name="Yamashiro T."/>
            <person name="Shiraishi A."/>
            <person name="Satake H."/>
            <person name="Nakayama K."/>
        </authorList>
    </citation>
    <scope>NUCLEOTIDE SEQUENCE</scope>
</reference>
<dbReference type="PANTHER" id="PTHR11439">
    <property type="entry name" value="GAG-POL-RELATED RETROTRANSPOSON"/>
    <property type="match status" value="1"/>
</dbReference>
<keyword evidence="4" id="KW-1185">Reference proteome</keyword>
<sequence length="794" mass="92617">MTQRKPLEIVDLRGLRMYEKMKSPQCIQNKVKFAPPDYLKENYVAIFAPQRDLTLEQIFWAKDENDKKKVEALSLNPLSHFPTADCVSTQYTCQACPQEVKEMEEIFDQMSAEVDQNTVDKQCAEIERKNLLIANENLIANCLSNQLMFVVEQSRCLDLEAEILTLQKIKNLETQLQEKDNVIRNLKAQVSKINDRSCETYNAKDVTALIEQNECVRVELEKELLEYVIGTCPKSFNERDNKAPSTPLTRKKQVTFNDKPETSTSNTQKHVVQQKVQQSNVPMIPSTRVSSSTNASKSKPKSNTKKNRILPAKNRPLVSGLRLFKTYNGESFKAKEVCGKVPWEIQASFFIKMAFVDDTSGPAPQLKEKWDVKRFLNGLQEEVFVSLTLRGFGPDNPTTTFLSSEEAPFKPGLKQEPQGGVETPDRKDVKIQEEVTSEGSVDYVDDLMRSQLKDYGFEFNKIPLYCDNKSAIALCCNDVQHSRSKHIGIRHHFIREQMENRVVELYFVETNYQLADILTKALPRERALSISKLKAALYQDFGLEELVSSLWIESEQVYDISAAYGITHWWFSRKQFYINKHSEPSDRDAVRSHMRILSVISIKTYERYGYNYLREIVLRRADYNEYKISEKDFKSLHPNDFEDLNILHIQGKLDHLPKHDKLGIESYQTKLNLEQPNWDASDFPLKEDYTIFFKPRAVIYRDRDGNRKMMRIDEVHKFSDGTLTRIKEKLDFMVKDFKLFKFNKGMENRKWTEDNKRRSEDFIEVIERKLKIRRVFRSLESFIGGRLRDIDYRH</sequence>